<dbReference type="Proteomes" id="UP000664534">
    <property type="component" value="Unassembled WGS sequence"/>
</dbReference>
<feature type="chain" id="PRO_5034254230" evidence="1">
    <location>
        <begin position="20"/>
        <end position="184"/>
    </location>
</feature>
<name>A0A8H3J6G3_9LECA</name>
<feature type="signal peptide" evidence="1">
    <location>
        <begin position="1"/>
        <end position="19"/>
    </location>
</feature>
<keyword evidence="3" id="KW-1185">Reference proteome</keyword>
<dbReference type="AlphaFoldDB" id="A0A8H3J6G3"/>
<evidence type="ECO:0000313" key="2">
    <source>
        <dbReference type="EMBL" id="CAF9941695.1"/>
    </source>
</evidence>
<gene>
    <name evidence="2" type="ORF">IMSHALPRED_002852</name>
</gene>
<proteinExistence type="predicted"/>
<dbReference type="EMBL" id="CAJPDT010000154">
    <property type="protein sequence ID" value="CAF9941695.1"/>
    <property type="molecule type" value="Genomic_DNA"/>
</dbReference>
<comment type="caution">
    <text evidence="2">The sequence shown here is derived from an EMBL/GenBank/DDBJ whole genome shotgun (WGS) entry which is preliminary data.</text>
</comment>
<evidence type="ECO:0000313" key="3">
    <source>
        <dbReference type="Proteomes" id="UP000664534"/>
    </source>
</evidence>
<reference evidence="2" key="1">
    <citation type="submission" date="2021-03" db="EMBL/GenBank/DDBJ databases">
        <authorList>
            <person name="Tagirdzhanova G."/>
        </authorList>
    </citation>
    <scope>NUCLEOTIDE SEQUENCE</scope>
</reference>
<protein>
    <submittedName>
        <fullName evidence="2">Uncharacterized protein</fullName>
    </submittedName>
</protein>
<organism evidence="2 3">
    <name type="scientific">Imshaugia aleurites</name>
    <dbReference type="NCBI Taxonomy" id="172621"/>
    <lineage>
        <taxon>Eukaryota</taxon>
        <taxon>Fungi</taxon>
        <taxon>Dikarya</taxon>
        <taxon>Ascomycota</taxon>
        <taxon>Pezizomycotina</taxon>
        <taxon>Lecanoromycetes</taxon>
        <taxon>OSLEUM clade</taxon>
        <taxon>Lecanoromycetidae</taxon>
        <taxon>Lecanorales</taxon>
        <taxon>Lecanorineae</taxon>
        <taxon>Parmeliaceae</taxon>
        <taxon>Imshaugia</taxon>
    </lineage>
</organism>
<keyword evidence="1" id="KW-0732">Signal</keyword>
<sequence length="184" mass="19756">MTMRTILLILLTTPLLSLTEPICSNPPPIPYYMPNLDDCLSLVAHIFYISKLQDDEPILWSGNPSALVRNRKLPYVFKDSLASTDCAFFVDALHPGDEDTFPTELIGETALEIVRKCMEEGIDGAATVGAGSVGPKRTIAVILIRPGVERGSQSGGTFDLNMTNVTLLGTGNSSGLAPSSTEDK</sequence>
<accession>A0A8H3J6G3</accession>
<dbReference type="OrthoDB" id="10377466at2759"/>
<evidence type="ECO:0000256" key="1">
    <source>
        <dbReference type="SAM" id="SignalP"/>
    </source>
</evidence>